<dbReference type="InterPro" id="IPR008919">
    <property type="entry name" value="Retrov_capsid_N"/>
</dbReference>
<keyword evidence="3" id="KW-1185">Reference proteome</keyword>
<dbReference type="EMBL" id="KL226085">
    <property type="protein sequence ID" value="KFM08183.1"/>
    <property type="molecule type" value="Genomic_DNA"/>
</dbReference>
<feature type="non-terminal residue" evidence="2">
    <location>
        <position position="1"/>
    </location>
</feature>
<dbReference type="Gene3D" id="1.10.375.10">
    <property type="entry name" value="Human Immunodeficiency Virus Type 1 Capsid Protein"/>
    <property type="match status" value="1"/>
</dbReference>
<dbReference type="Proteomes" id="UP000053286">
    <property type="component" value="Unassembled WGS sequence"/>
</dbReference>
<dbReference type="InterPro" id="IPR050462">
    <property type="entry name" value="Retroviral_Gag-Pol_poly"/>
</dbReference>
<dbReference type="PANTHER" id="PTHR33166">
    <property type="entry name" value="GAG_P30 DOMAIN-CONTAINING PROTEIN"/>
    <property type="match status" value="1"/>
</dbReference>
<evidence type="ECO:0000313" key="2">
    <source>
        <dbReference type="EMBL" id="KFM08183.1"/>
    </source>
</evidence>
<dbReference type="SUPFAM" id="SSF47943">
    <property type="entry name" value="Retrovirus capsid protein, N-terminal core domain"/>
    <property type="match status" value="1"/>
</dbReference>
<organism evidence="2 3">
    <name type="scientific">Aptenodytes forsteri</name>
    <name type="common">Emperor penguin</name>
    <dbReference type="NCBI Taxonomy" id="9233"/>
    <lineage>
        <taxon>Eukaryota</taxon>
        <taxon>Metazoa</taxon>
        <taxon>Chordata</taxon>
        <taxon>Craniata</taxon>
        <taxon>Vertebrata</taxon>
        <taxon>Euteleostomi</taxon>
        <taxon>Archelosauria</taxon>
        <taxon>Archosauria</taxon>
        <taxon>Dinosauria</taxon>
        <taxon>Saurischia</taxon>
        <taxon>Theropoda</taxon>
        <taxon>Coelurosauria</taxon>
        <taxon>Aves</taxon>
        <taxon>Neognathae</taxon>
        <taxon>Neoaves</taxon>
        <taxon>Aequornithes</taxon>
        <taxon>Sphenisciformes</taxon>
        <taxon>Spheniscidae</taxon>
        <taxon>Aptenodytes</taxon>
    </lineage>
</organism>
<proteinExistence type="predicted"/>
<sequence>QGVGQNGPVYVKVLFSITDLMAWKQAAGVYREDPERVGSVVETITRTQDADWNDLQVILDNLLDSTEKQMVLKVARVQAEAAHMNETLPGTLEQNFPLGDPQWDPNNIEHRRQLNRYKKWVLCGVKHAMPRALNWSKLYEVKQGKNESPSVFL</sequence>
<feature type="domain" description="Core shell protein Gag P30" evidence="1">
    <location>
        <begin position="19"/>
        <end position="153"/>
    </location>
</feature>
<dbReference type="InterPro" id="IPR003036">
    <property type="entry name" value="Gag_P30"/>
</dbReference>
<name>A0A087R3X9_APTFO</name>
<reference evidence="2 3" key="1">
    <citation type="submission" date="2014-04" db="EMBL/GenBank/DDBJ databases">
        <title>Genome evolution of avian class.</title>
        <authorList>
            <person name="Zhang G."/>
            <person name="Li C."/>
        </authorList>
    </citation>
    <scope>NUCLEOTIDE SEQUENCE [LARGE SCALE GENOMIC DNA]</scope>
    <source>
        <strain evidence="2">BGI_AS27</strain>
    </source>
</reference>
<evidence type="ECO:0000259" key="1">
    <source>
        <dbReference type="Pfam" id="PF02093"/>
    </source>
</evidence>
<accession>A0A087R3X9</accession>
<dbReference type="AlphaFoldDB" id="A0A087R3X9"/>
<gene>
    <name evidence="2" type="ORF">AS27_05727</name>
</gene>
<evidence type="ECO:0000313" key="3">
    <source>
        <dbReference type="Proteomes" id="UP000053286"/>
    </source>
</evidence>
<dbReference type="GO" id="GO:0019068">
    <property type="term" value="P:virion assembly"/>
    <property type="evidence" value="ECO:0007669"/>
    <property type="project" value="InterPro"/>
</dbReference>
<dbReference type="STRING" id="9233.A0A087R3X9"/>
<feature type="non-terminal residue" evidence="2">
    <location>
        <position position="153"/>
    </location>
</feature>
<protein>
    <recommendedName>
        <fullName evidence="1">Core shell protein Gag P30 domain-containing protein</fullName>
    </recommendedName>
</protein>
<dbReference type="Pfam" id="PF02093">
    <property type="entry name" value="Gag_p30"/>
    <property type="match status" value="1"/>
</dbReference>